<dbReference type="AlphaFoldDB" id="A0A919UT63"/>
<sequence length="197" mass="19811">MNIMNPERAEAAPGPGTAGFFVGTAVVSALCWFALGAESVLNPGAADFRDALVLVPWLLLGATMVGVHLAQRHRSGLTGPAGLAGALSGTLLATAGNTGLILGSDTLLVLAFPVGPLLFSAGMLALGIATYRAGVLPRHAGVLIASSQPLMVGLGLALSPWVPLHPHGGYSGGLWHGVTMTAVALALVGAARRPSRD</sequence>
<evidence type="ECO:0000256" key="1">
    <source>
        <dbReference type="SAM" id="Phobius"/>
    </source>
</evidence>
<feature type="transmembrane region" description="Helical" evidence="1">
    <location>
        <begin position="141"/>
        <end position="162"/>
    </location>
</feature>
<protein>
    <submittedName>
        <fullName evidence="2">Uncharacterized protein</fullName>
    </submittedName>
</protein>
<gene>
    <name evidence="2" type="ORF">Aph01nite_77130</name>
</gene>
<keyword evidence="1" id="KW-1133">Transmembrane helix</keyword>
<feature type="transmembrane region" description="Helical" evidence="1">
    <location>
        <begin position="82"/>
        <end position="102"/>
    </location>
</feature>
<dbReference type="Proteomes" id="UP000640052">
    <property type="component" value="Unassembled WGS sequence"/>
</dbReference>
<keyword evidence="1" id="KW-0472">Membrane</keyword>
<name>A0A919UT63_9ACTN</name>
<proteinExistence type="predicted"/>
<organism evidence="2 3">
    <name type="scientific">Acrocarpospora phusangensis</name>
    <dbReference type="NCBI Taxonomy" id="1070424"/>
    <lineage>
        <taxon>Bacteria</taxon>
        <taxon>Bacillati</taxon>
        <taxon>Actinomycetota</taxon>
        <taxon>Actinomycetes</taxon>
        <taxon>Streptosporangiales</taxon>
        <taxon>Streptosporangiaceae</taxon>
        <taxon>Acrocarpospora</taxon>
    </lineage>
</organism>
<feature type="transmembrane region" description="Helical" evidence="1">
    <location>
        <begin position="174"/>
        <end position="191"/>
    </location>
</feature>
<feature type="transmembrane region" description="Helical" evidence="1">
    <location>
        <begin position="12"/>
        <end position="35"/>
    </location>
</feature>
<feature type="transmembrane region" description="Helical" evidence="1">
    <location>
        <begin position="108"/>
        <end position="129"/>
    </location>
</feature>
<dbReference type="EMBL" id="BOOA01000124">
    <property type="protein sequence ID" value="GIH29403.1"/>
    <property type="molecule type" value="Genomic_DNA"/>
</dbReference>
<keyword evidence="3" id="KW-1185">Reference proteome</keyword>
<feature type="transmembrane region" description="Helical" evidence="1">
    <location>
        <begin position="51"/>
        <end position="70"/>
    </location>
</feature>
<accession>A0A919UT63</accession>
<evidence type="ECO:0000313" key="3">
    <source>
        <dbReference type="Proteomes" id="UP000640052"/>
    </source>
</evidence>
<dbReference type="RefSeq" id="WP_204046012.1">
    <property type="nucleotide sequence ID" value="NZ_BOOA01000124.1"/>
</dbReference>
<reference evidence="2" key="1">
    <citation type="submission" date="2021-01" db="EMBL/GenBank/DDBJ databases">
        <title>Whole genome shotgun sequence of Acrocarpospora phusangensis NBRC 108782.</title>
        <authorList>
            <person name="Komaki H."/>
            <person name="Tamura T."/>
        </authorList>
    </citation>
    <scope>NUCLEOTIDE SEQUENCE</scope>
    <source>
        <strain evidence="2">NBRC 108782</strain>
    </source>
</reference>
<evidence type="ECO:0000313" key="2">
    <source>
        <dbReference type="EMBL" id="GIH29403.1"/>
    </source>
</evidence>
<comment type="caution">
    <text evidence="2">The sequence shown here is derived from an EMBL/GenBank/DDBJ whole genome shotgun (WGS) entry which is preliminary data.</text>
</comment>
<keyword evidence="1" id="KW-0812">Transmembrane</keyword>